<dbReference type="PANTHER" id="PTHR14379">
    <property type="entry name" value="LIMKAIN B LKAP"/>
    <property type="match status" value="1"/>
</dbReference>
<protein>
    <submittedName>
        <fullName evidence="4">Uncharacterized protein</fullName>
    </submittedName>
</protein>
<reference evidence="4 5" key="1">
    <citation type="submission" date="2020-01" db="EMBL/GenBank/DDBJ databases">
        <authorList>
            <person name="Mishra B."/>
        </authorList>
    </citation>
    <scope>NUCLEOTIDE SEQUENCE [LARGE SCALE GENOMIC DNA]</scope>
</reference>
<dbReference type="InterPro" id="IPR021139">
    <property type="entry name" value="NYN"/>
</dbReference>
<sequence length="254" mass="28506">MRAFSVLAEAKTGVFWNLEDCPIPEGLNPDSIHAHIKKLLRIRVMVVPCQSRLMVRRKRSRMNCSINIAMPGLPSSKKIPSRYIAPAGGKDARLNKMVWDILLWLVDNNHEGTTILIFLDLSADKEFVKSTDFDEFLFTVQNLKSRGYKVLLAQPEEEVASEDLAQSVASIWLSTSLWDEGNPVDLTGICVDNFDDFSSAQDMEVLGSVRLKIELQSRGMKCGGTLQARAARLFLLKSTPLEKLPKKVMAKKKK</sequence>
<dbReference type="OrthoDB" id="547031at2759"/>
<evidence type="ECO:0000313" key="3">
    <source>
        <dbReference type="EMBL" id="CAA7038228.1"/>
    </source>
</evidence>
<organism evidence="4 5">
    <name type="scientific">Microthlaspi erraticum</name>
    <dbReference type="NCBI Taxonomy" id="1685480"/>
    <lineage>
        <taxon>Eukaryota</taxon>
        <taxon>Viridiplantae</taxon>
        <taxon>Streptophyta</taxon>
        <taxon>Embryophyta</taxon>
        <taxon>Tracheophyta</taxon>
        <taxon>Spermatophyta</taxon>
        <taxon>Magnoliopsida</taxon>
        <taxon>eudicotyledons</taxon>
        <taxon>Gunneridae</taxon>
        <taxon>Pentapetalae</taxon>
        <taxon>rosids</taxon>
        <taxon>malvids</taxon>
        <taxon>Brassicales</taxon>
        <taxon>Brassicaceae</taxon>
        <taxon>Coluteocarpeae</taxon>
        <taxon>Microthlaspi</taxon>
    </lineage>
</organism>
<evidence type="ECO:0000313" key="4">
    <source>
        <dbReference type="EMBL" id="CAA7046386.1"/>
    </source>
</evidence>
<dbReference type="AlphaFoldDB" id="A0A6D2JX25"/>
<keyword evidence="5" id="KW-1185">Reference proteome</keyword>
<dbReference type="InterPro" id="IPR025086">
    <property type="entry name" value="SDE2/SF3A3_SAP"/>
</dbReference>
<dbReference type="CDD" id="cd10910">
    <property type="entry name" value="PIN_limkain_b1_N_like"/>
    <property type="match status" value="1"/>
</dbReference>
<evidence type="ECO:0000259" key="1">
    <source>
        <dbReference type="Pfam" id="PF01936"/>
    </source>
</evidence>
<proteinExistence type="predicted"/>
<feature type="domain" description="SDE2/SF3A3 SAP" evidence="2">
    <location>
        <begin position="193"/>
        <end position="251"/>
    </location>
</feature>
<dbReference type="EMBL" id="CACVBM020001344">
    <property type="protein sequence ID" value="CAA7046386.1"/>
    <property type="molecule type" value="Genomic_DNA"/>
</dbReference>
<evidence type="ECO:0000313" key="5">
    <source>
        <dbReference type="Proteomes" id="UP000467841"/>
    </source>
</evidence>
<feature type="domain" description="NYN" evidence="1">
    <location>
        <begin position="11"/>
        <end position="166"/>
    </location>
</feature>
<accession>A0A6D2JX25</accession>
<name>A0A6D2JX25_9BRAS</name>
<evidence type="ECO:0000259" key="2">
    <source>
        <dbReference type="Pfam" id="PF13297"/>
    </source>
</evidence>
<dbReference type="InterPro" id="IPR024768">
    <property type="entry name" value="Marf1"/>
</dbReference>
<dbReference type="Pfam" id="PF13297">
    <property type="entry name" value="SDE2_2C"/>
    <property type="match status" value="1"/>
</dbReference>
<dbReference type="Proteomes" id="UP000467841">
    <property type="component" value="Unassembled WGS sequence"/>
</dbReference>
<dbReference type="GO" id="GO:0004540">
    <property type="term" value="F:RNA nuclease activity"/>
    <property type="evidence" value="ECO:0007669"/>
    <property type="project" value="InterPro"/>
</dbReference>
<dbReference type="GO" id="GO:0010468">
    <property type="term" value="P:regulation of gene expression"/>
    <property type="evidence" value="ECO:0007669"/>
    <property type="project" value="InterPro"/>
</dbReference>
<gene>
    <name evidence="3" type="ORF">MERR_LOCUS25463</name>
    <name evidence="4" type="ORF">MERR_LOCUS33621</name>
</gene>
<dbReference type="PANTHER" id="PTHR14379:SF7">
    <property type="entry name" value="ENDONUCLEASE OR GLYCOSYL HYDROLASE-RELATED"/>
    <property type="match status" value="1"/>
</dbReference>
<dbReference type="Pfam" id="PF01936">
    <property type="entry name" value="NYN"/>
    <property type="match status" value="1"/>
</dbReference>
<dbReference type="GO" id="GO:0005777">
    <property type="term" value="C:peroxisome"/>
    <property type="evidence" value="ECO:0007669"/>
    <property type="project" value="InterPro"/>
</dbReference>
<dbReference type="EMBL" id="CACVBM020001189">
    <property type="protein sequence ID" value="CAA7038228.1"/>
    <property type="molecule type" value="Genomic_DNA"/>
</dbReference>